<name>A0ABR8BDV7_9NOSO</name>
<protein>
    <submittedName>
        <fullName evidence="1">Uncharacterized protein</fullName>
    </submittedName>
</protein>
<organism evidence="1 2">
    <name type="scientific">Nostoc parmelioides FACHB-3921</name>
    <dbReference type="NCBI Taxonomy" id="2692909"/>
    <lineage>
        <taxon>Bacteria</taxon>
        <taxon>Bacillati</taxon>
        <taxon>Cyanobacteriota</taxon>
        <taxon>Cyanophyceae</taxon>
        <taxon>Nostocales</taxon>
        <taxon>Nostocaceae</taxon>
        <taxon>Nostoc</taxon>
    </lineage>
</organism>
<keyword evidence="2" id="KW-1185">Reference proteome</keyword>
<gene>
    <name evidence="1" type="ORF">H6G14_12615</name>
</gene>
<reference evidence="1 2" key="1">
    <citation type="journal article" date="2020" name="ISME J.">
        <title>Comparative genomics reveals insights into cyanobacterial evolution and habitat adaptation.</title>
        <authorList>
            <person name="Chen M.Y."/>
            <person name="Teng W.K."/>
            <person name="Zhao L."/>
            <person name="Hu C.X."/>
            <person name="Zhou Y.K."/>
            <person name="Han B.P."/>
            <person name="Song L.R."/>
            <person name="Shu W.S."/>
        </authorList>
    </citation>
    <scope>NUCLEOTIDE SEQUENCE [LARGE SCALE GENOMIC DNA]</scope>
    <source>
        <strain evidence="1 2">FACHB-3921</strain>
    </source>
</reference>
<dbReference type="RefSeq" id="WP_190567755.1">
    <property type="nucleotide sequence ID" value="NZ_JACJQL010000015.1"/>
</dbReference>
<dbReference type="Proteomes" id="UP000621307">
    <property type="component" value="Unassembled WGS sequence"/>
</dbReference>
<proteinExistence type="predicted"/>
<sequence>MNDEPKYTIGLVIYPDMTQLKLIELILEYNPLPPFGCGSPENAGSELTEAVINIGQPLMTASLTASQKAAFKLFLVS</sequence>
<dbReference type="EMBL" id="JACJQL010000015">
    <property type="protein sequence ID" value="MBD2252140.1"/>
    <property type="molecule type" value="Genomic_DNA"/>
</dbReference>
<accession>A0ABR8BDV7</accession>
<evidence type="ECO:0000313" key="2">
    <source>
        <dbReference type="Proteomes" id="UP000621307"/>
    </source>
</evidence>
<comment type="caution">
    <text evidence="1">The sequence shown here is derived from an EMBL/GenBank/DDBJ whole genome shotgun (WGS) entry which is preliminary data.</text>
</comment>
<evidence type="ECO:0000313" key="1">
    <source>
        <dbReference type="EMBL" id="MBD2252140.1"/>
    </source>
</evidence>